<protein>
    <submittedName>
        <fullName evidence="3">Uncharacterized protein</fullName>
    </submittedName>
</protein>
<dbReference type="PANTHER" id="PTHR37534">
    <property type="entry name" value="TRANSCRIPTIONAL ACTIVATOR PROTEIN UGA3"/>
    <property type="match status" value="1"/>
</dbReference>
<accession>A0A6A7A782</accession>
<comment type="subcellular location">
    <subcellularLocation>
        <location evidence="1">Nucleus</location>
    </subcellularLocation>
</comment>
<reference evidence="3" key="1">
    <citation type="journal article" date="2020" name="Stud. Mycol.">
        <title>101 Dothideomycetes genomes: a test case for predicting lifestyles and emergence of pathogens.</title>
        <authorList>
            <person name="Haridas S."/>
            <person name="Albert R."/>
            <person name="Binder M."/>
            <person name="Bloem J."/>
            <person name="Labutti K."/>
            <person name="Salamov A."/>
            <person name="Andreopoulos B."/>
            <person name="Baker S."/>
            <person name="Barry K."/>
            <person name="Bills G."/>
            <person name="Bluhm B."/>
            <person name="Cannon C."/>
            <person name="Castanera R."/>
            <person name="Culley D."/>
            <person name="Daum C."/>
            <person name="Ezra D."/>
            <person name="Gonzalez J."/>
            <person name="Henrissat B."/>
            <person name="Kuo A."/>
            <person name="Liang C."/>
            <person name="Lipzen A."/>
            <person name="Lutzoni F."/>
            <person name="Magnuson J."/>
            <person name="Mondo S."/>
            <person name="Nolan M."/>
            <person name="Ohm R."/>
            <person name="Pangilinan J."/>
            <person name="Park H.-J."/>
            <person name="Ramirez L."/>
            <person name="Alfaro M."/>
            <person name="Sun H."/>
            <person name="Tritt A."/>
            <person name="Yoshinaga Y."/>
            <person name="Zwiers L.-H."/>
            <person name="Turgeon B."/>
            <person name="Goodwin S."/>
            <person name="Spatafora J."/>
            <person name="Crous P."/>
            <person name="Grigoriev I."/>
        </authorList>
    </citation>
    <scope>NUCLEOTIDE SEQUENCE</scope>
    <source>
        <strain evidence="3">CBS 113818</strain>
    </source>
</reference>
<dbReference type="OrthoDB" id="5130013at2759"/>
<dbReference type="AlphaFoldDB" id="A0A6A7A782"/>
<evidence type="ECO:0000313" key="3">
    <source>
        <dbReference type="EMBL" id="KAF2828599.1"/>
    </source>
</evidence>
<evidence type="ECO:0000256" key="2">
    <source>
        <dbReference type="ARBA" id="ARBA00023242"/>
    </source>
</evidence>
<dbReference type="Pfam" id="PF11951">
    <property type="entry name" value="Fungal_trans_2"/>
    <property type="match status" value="1"/>
</dbReference>
<dbReference type="PANTHER" id="PTHR37534:SF39">
    <property type="entry name" value="TRANSCRIPTION FACTOR DOMAIN-CONTAINING PROTEIN"/>
    <property type="match status" value="1"/>
</dbReference>
<name>A0A6A7A782_9PLEO</name>
<dbReference type="GO" id="GO:0000976">
    <property type="term" value="F:transcription cis-regulatory region binding"/>
    <property type="evidence" value="ECO:0007669"/>
    <property type="project" value="TreeGrafter"/>
</dbReference>
<dbReference type="GO" id="GO:0003700">
    <property type="term" value="F:DNA-binding transcription factor activity"/>
    <property type="evidence" value="ECO:0007669"/>
    <property type="project" value="TreeGrafter"/>
</dbReference>
<keyword evidence="4" id="KW-1185">Reference proteome</keyword>
<sequence length="370" mass="41687">MIYTDRLRLCKLILQVALSDQGKASRAVYHAILAISSYHQGGDLLYVDQLKRTALNELRTDVVSSEREGVQHIAANLLLCVLEMQQTSGNNSGWVGYISGVKQVIDAVKEAEPPVGSDASLVLGWVYYFEVMARFVFRHWRTEYVKAVAKALGFDANGSDSCRLQYILARASFTRSIPNISMHAHPIMVLLAEIAETAMYSSDPRYTTPEYQRYLNDLRSRLEQVSPLTHTVDGSMHNEVDHHTTLLLDLTRLAGLIYLERVSRNFSGQSARIDSWTRQALSTLTELDSCLCPFALSIVGCETVRDADRLIILGLYSRMEARPHLQSFMDIKSLLHTAWNLQDLAEEGELEYIQKLNIVFSSRDVVPSLI</sequence>
<gene>
    <name evidence="3" type="ORF">CC86DRAFT_288709</name>
</gene>
<keyword evidence="2" id="KW-0539">Nucleus</keyword>
<dbReference type="InterPro" id="IPR021858">
    <property type="entry name" value="Fun_TF"/>
</dbReference>
<organism evidence="3 4">
    <name type="scientific">Ophiobolus disseminans</name>
    <dbReference type="NCBI Taxonomy" id="1469910"/>
    <lineage>
        <taxon>Eukaryota</taxon>
        <taxon>Fungi</taxon>
        <taxon>Dikarya</taxon>
        <taxon>Ascomycota</taxon>
        <taxon>Pezizomycotina</taxon>
        <taxon>Dothideomycetes</taxon>
        <taxon>Pleosporomycetidae</taxon>
        <taxon>Pleosporales</taxon>
        <taxon>Pleosporineae</taxon>
        <taxon>Phaeosphaeriaceae</taxon>
        <taxon>Ophiobolus</taxon>
    </lineage>
</organism>
<dbReference type="EMBL" id="MU006222">
    <property type="protein sequence ID" value="KAF2828599.1"/>
    <property type="molecule type" value="Genomic_DNA"/>
</dbReference>
<evidence type="ECO:0000313" key="4">
    <source>
        <dbReference type="Proteomes" id="UP000799424"/>
    </source>
</evidence>
<dbReference type="Proteomes" id="UP000799424">
    <property type="component" value="Unassembled WGS sequence"/>
</dbReference>
<evidence type="ECO:0000256" key="1">
    <source>
        <dbReference type="ARBA" id="ARBA00004123"/>
    </source>
</evidence>
<proteinExistence type="predicted"/>
<dbReference type="GO" id="GO:0045944">
    <property type="term" value="P:positive regulation of transcription by RNA polymerase II"/>
    <property type="evidence" value="ECO:0007669"/>
    <property type="project" value="TreeGrafter"/>
</dbReference>
<dbReference type="GO" id="GO:0005634">
    <property type="term" value="C:nucleus"/>
    <property type="evidence" value="ECO:0007669"/>
    <property type="project" value="UniProtKB-SubCell"/>
</dbReference>